<feature type="transmembrane region" description="Helical" evidence="8">
    <location>
        <begin position="98"/>
        <end position="122"/>
    </location>
</feature>
<evidence type="ECO:0000256" key="7">
    <source>
        <dbReference type="ARBA" id="ARBA00023136"/>
    </source>
</evidence>
<dbReference type="InterPro" id="IPR007227">
    <property type="entry name" value="Cell_shape_determining_MreD"/>
</dbReference>
<reference evidence="9" key="1">
    <citation type="journal article" date="2021" name="PeerJ">
        <title>Extensive microbial diversity within the chicken gut microbiome revealed by metagenomics and culture.</title>
        <authorList>
            <person name="Gilroy R."/>
            <person name="Ravi A."/>
            <person name="Getino M."/>
            <person name="Pursley I."/>
            <person name="Horton D.L."/>
            <person name="Alikhan N.F."/>
            <person name="Baker D."/>
            <person name="Gharbi K."/>
            <person name="Hall N."/>
            <person name="Watson M."/>
            <person name="Adriaenssens E.M."/>
            <person name="Foster-Nyarko E."/>
            <person name="Jarju S."/>
            <person name="Secka A."/>
            <person name="Antonio M."/>
            <person name="Oren A."/>
            <person name="Chaudhuri R.R."/>
            <person name="La Ragione R."/>
            <person name="Hildebrand F."/>
            <person name="Pallen M.J."/>
        </authorList>
    </citation>
    <scope>NUCLEOTIDE SEQUENCE</scope>
    <source>
        <strain evidence="9">CHK191-13928</strain>
    </source>
</reference>
<gene>
    <name evidence="9" type="primary">mreD</name>
    <name evidence="9" type="ORF">H9735_09890</name>
</gene>
<keyword evidence="3" id="KW-1003">Cell membrane</keyword>
<comment type="caution">
    <text evidence="9">The sequence shown here is derived from an EMBL/GenBank/DDBJ whole genome shotgun (WGS) entry which is preliminary data.</text>
</comment>
<evidence type="ECO:0000313" key="9">
    <source>
        <dbReference type="EMBL" id="HIX68410.1"/>
    </source>
</evidence>
<evidence type="ECO:0000256" key="5">
    <source>
        <dbReference type="ARBA" id="ARBA00022960"/>
    </source>
</evidence>
<feature type="transmembrane region" description="Helical" evidence="8">
    <location>
        <begin position="7"/>
        <end position="23"/>
    </location>
</feature>
<dbReference type="EMBL" id="DXEM01000031">
    <property type="protein sequence ID" value="HIX68410.1"/>
    <property type="molecule type" value="Genomic_DNA"/>
</dbReference>
<organism evidence="9 10">
    <name type="scientific">Candidatus Anaerostipes excrementavium</name>
    <dbReference type="NCBI Taxonomy" id="2838463"/>
    <lineage>
        <taxon>Bacteria</taxon>
        <taxon>Bacillati</taxon>
        <taxon>Bacillota</taxon>
        <taxon>Clostridia</taxon>
        <taxon>Lachnospirales</taxon>
        <taxon>Lachnospiraceae</taxon>
        <taxon>Anaerostipes</taxon>
    </lineage>
</organism>
<feature type="transmembrane region" description="Helical" evidence="8">
    <location>
        <begin position="54"/>
        <end position="78"/>
    </location>
</feature>
<evidence type="ECO:0000313" key="10">
    <source>
        <dbReference type="Proteomes" id="UP000886721"/>
    </source>
</evidence>
<evidence type="ECO:0000256" key="3">
    <source>
        <dbReference type="ARBA" id="ARBA00022475"/>
    </source>
</evidence>
<evidence type="ECO:0000256" key="1">
    <source>
        <dbReference type="ARBA" id="ARBA00004651"/>
    </source>
</evidence>
<proteinExistence type="inferred from homology"/>
<dbReference type="InterPro" id="IPR017225">
    <property type="entry name" value="Cell_shape_determin_MreD_prd"/>
</dbReference>
<protein>
    <submittedName>
        <fullName evidence="9">Rod shape-determining protein MreD</fullName>
    </submittedName>
</protein>
<keyword evidence="4 8" id="KW-0812">Transmembrane</keyword>
<feature type="transmembrane region" description="Helical" evidence="8">
    <location>
        <begin position="129"/>
        <end position="152"/>
    </location>
</feature>
<evidence type="ECO:0000256" key="8">
    <source>
        <dbReference type="SAM" id="Phobius"/>
    </source>
</evidence>
<evidence type="ECO:0000256" key="2">
    <source>
        <dbReference type="ARBA" id="ARBA00007776"/>
    </source>
</evidence>
<dbReference type="NCBIfam" id="TIGR03426">
    <property type="entry name" value="shape_MreD"/>
    <property type="match status" value="1"/>
</dbReference>
<dbReference type="Proteomes" id="UP000886721">
    <property type="component" value="Unassembled WGS sequence"/>
</dbReference>
<dbReference type="PIRSF" id="PIRSF037497">
    <property type="entry name" value="MreD_Clostridium/Treponema_prd"/>
    <property type="match status" value="1"/>
</dbReference>
<evidence type="ECO:0000256" key="6">
    <source>
        <dbReference type="ARBA" id="ARBA00022989"/>
    </source>
</evidence>
<dbReference type="GO" id="GO:0008360">
    <property type="term" value="P:regulation of cell shape"/>
    <property type="evidence" value="ECO:0007669"/>
    <property type="project" value="UniProtKB-KW"/>
</dbReference>
<keyword evidence="7 8" id="KW-0472">Membrane</keyword>
<reference evidence="9" key="2">
    <citation type="submission" date="2021-04" db="EMBL/GenBank/DDBJ databases">
        <authorList>
            <person name="Gilroy R."/>
        </authorList>
    </citation>
    <scope>NUCLEOTIDE SEQUENCE</scope>
    <source>
        <strain evidence="9">CHK191-13928</strain>
    </source>
</reference>
<dbReference type="AlphaFoldDB" id="A0A9D2B9M9"/>
<dbReference type="GO" id="GO:0005886">
    <property type="term" value="C:plasma membrane"/>
    <property type="evidence" value="ECO:0007669"/>
    <property type="project" value="UniProtKB-SubCell"/>
</dbReference>
<keyword evidence="6 8" id="KW-1133">Transmembrane helix</keyword>
<keyword evidence="5" id="KW-0133">Cell shape</keyword>
<evidence type="ECO:0000256" key="4">
    <source>
        <dbReference type="ARBA" id="ARBA00022692"/>
    </source>
</evidence>
<dbReference type="Pfam" id="PF04093">
    <property type="entry name" value="MreD"/>
    <property type="match status" value="1"/>
</dbReference>
<comment type="similarity">
    <text evidence="2">Belongs to the MreD family.</text>
</comment>
<accession>A0A9D2B9M9</accession>
<comment type="subcellular location">
    <subcellularLocation>
        <location evidence="1">Cell membrane</location>
        <topology evidence="1">Multi-pass membrane protein</topology>
    </subcellularLocation>
</comment>
<sequence length="171" mass="19495">MSIKRVIFYILSIILCFLLQTAVFDFLRLADTIPNILLILTVTMGFIQGKKTGIVIGFVCGLLMDVYFGEVVGQYALLYLLFGYVNGWFHAHFFEDEILLPIGLLAANSLVYSLVVFFFFFALRGRFHFLTYLIHVIIPEAVYTGIVALILYKILLAIDVRISDGEKRSMF</sequence>
<name>A0A9D2B9M9_9FIRM</name>